<dbReference type="SUPFAM" id="SSF52047">
    <property type="entry name" value="RNI-like"/>
    <property type="match status" value="1"/>
</dbReference>
<reference evidence="8 9" key="1">
    <citation type="submission" date="2024-01" db="EMBL/GenBank/DDBJ databases">
        <title>The genomes of 5 underutilized Papilionoideae crops provide insights into root nodulation and disease resistanc.</title>
        <authorList>
            <person name="Jiang F."/>
        </authorList>
    </citation>
    <scope>NUCLEOTIDE SEQUENCE [LARGE SCALE GENOMIC DNA]</scope>
    <source>
        <strain evidence="8">DUOXIRENSHENG_FW03</strain>
        <tissue evidence="8">Leaves</tissue>
    </source>
</reference>
<dbReference type="Proteomes" id="UP001386955">
    <property type="component" value="Unassembled WGS sequence"/>
</dbReference>
<keyword evidence="9" id="KW-1185">Reference proteome</keyword>
<evidence type="ECO:0000256" key="4">
    <source>
        <dbReference type="SAM" id="Coils"/>
    </source>
</evidence>
<dbReference type="PANTHER" id="PTHR36766:SF28">
    <property type="entry name" value="PLANT BROAD-SPECTRUM MILDEW RESISTANCE PROTEIN RPW8"/>
    <property type="match status" value="1"/>
</dbReference>
<evidence type="ECO:0000256" key="3">
    <source>
        <dbReference type="ARBA" id="ARBA00022821"/>
    </source>
</evidence>
<dbReference type="Pfam" id="PF23598">
    <property type="entry name" value="LRR_14"/>
    <property type="match status" value="1"/>
</dbReference>
<dbReference type="AlphaFoldDB" id="A0AAN9SW30"/>
<keyword evidence="4" id="KW-0175">Coiled coil</keyword>
<dbReference type="Gene3D" id="3.80.10.10">
    <property type="entry name" value="Ribonuclease Inhibitor"/>
    <property type="match status" value="1"/>
</dbReference>
<dbReference type="PRINTS" id="PR00364">
    <property type="entry name" value="DISEASERSIST"/>
</dbReference>
<dbReference type="PANTHER" id="PTHR36766">
    <property type="entry name" value="PLANT BROAD-SPECTRUM MILDEW RESISTANCE PROTEIN RPW8"/>
    <property type="match status" value="1"/>
</dbReference>
<feature type="domain" description="Disease resistance R13L4/SHOC-2-like LRR" evidence="7">
    <location>
        <begin position="665"/>
        <end position="756"/>
    </location>
</feature>
<dbReference type="SUPFAM" id="SSF52540">
    <property type="entry name" value="P-loop containing nucleoside triphosphate hydrolases"/>
    <property type="match status" value="1"/>
</dbReference>
<comment type="similarity">
    <text evidence="1">Belongs to the disease resistance NB-LRR family.</text>
</comment>
<evidence type="ECO:0000259" key="5">
    <source>
        <dbReference type="Pfam" id="PF00931"/>
    </source>
</evidence>
<feature type="coiled-coil region" evidence="4">
    <location>
        <begin position="34"/>
        <end position="78"/>
    </location>
</feature>
<evidence type="ECO:0000256" key="2">
    <source>
        <dbReference type="ARBA" id="ARBA00022737"/>
    </source>
</evidence>
<dbReference type="Pfam" id="PF00931">
    <property type="entry name" value="NB-ARC"/>
    <property type="match status" value="1"/>
</dbReference>
<dbReference type="GO" id="GO:0006952">
    <property type="term" value="P:defense response"/>
    <property type="evidence" value="ECO:0007669"/>
    <property type="project" value="UniProtKB-KW"/>
</dbReference>
<evidence type="ECO:0000313" key="8">
    <source>
        <dbReference type="EMBL" id="KAK7406592.1"/>
    </source>
</evidence>
<sequence length="809" mass="92482">MAENIPGVGAGAVIPLLKEALVIARRGWEFESTLERSRETLNSLTREVEKIKRLSPQLDRSREELETLENHLRAFKELVDKYSKFSRWRCPFFPCYQYRLEKKEKDINRHTTSQNSHRLLDIVSKICDIRIILQNLYMKENINICGAIGEQECVGMDEYFNKLKLNLLLDDAPVHVFTGLVGSGKTTLAKKIYFDPEIKAEFKGNIFFARVSKEANWKVIIETLFGYCGSGAPAAFQSNEDAATHLEGVLRGFKNPILLILDDVWPSSEALVQKFKILIPDYKYKVLVTSRVALPGIGPSSRLDQLDHHHALALFSHYARPYDRDNSYTPPPEVVNQIVRSCLGSPKALKATGISLCGMGFETWKTTKESLETRSILDFPKNELLNDLKESLDMLERENKFPSINQKECFMDLGLFPADKRIPVVTLIDMWAELYDLNNDGSNAVATVLDLTYKNFINLNVTRKIAKVEDMYYYNHFITLPNLLRELAIHQSKDDKPFNQRKRLFVDLKGNNRPKWSVSQNQPKVDARILSISTDEEFTSKWCDMQPDEAEVLILNMHSSQYTLPEFTERMSKLKVLIVTNYASHCSELKNFDLLGSLSNLKRIRLEKVSVPSLCIWKNLRKFSLHMCNAKQAFENCSNQISDAMPNLVEMSIDYCNDLVKLPDGLCNIAPLKKLSITNCHRFSALPQDIAKLKNLEVLRLCSCSDLEEMPYSVDGLNKLSCLDISYCLKLSKLPDDIGGLKKLEKLYMKGCTKLSELPNSLSKIDHKIYVIYDDEMADSWRNLADFPNLKKEILNVDPDLKWLPAVPS</sequence>
<feature type="domain" description="NB-ARC" evidence="5">
    <location>
        <begin position="160"/>
        <end position="292"/>
    </location>
</feature>
<accession>A0AAN9SW30</accession>
<dbReference type="InterPro" id="IPR032675">
    <property type="entry name" value="LRR_dom_sf"/>
</dbReference>
<dbReference type="EMBL" id="JAYMYS010000002">
    <property type="protein sequence ID" value="KAK7406592.1"/>
    <property type="molecule type" value="Genomic_DNA"/>
</dbReference>
<dbReference type="InterPro" id="IPR002182">
    <property type="entry name" value="NB-ARC"/>
</dbReference>
<protein>
    <recommendedName>
        <fullName evidence="10">Disease resistance protein</fullName>
    </recommendedName>
</protein>
<feature type="domain" description="RPW8" evidence="6">
    <location>
        <begin position="9"/>
        <end position="109"/>
    </location>
</feature>
<gene>
    <name evidence="8" type="ORF">VNO78_08220</name>
</gene>
<comment type="caution">
    <text evidence="8">The sequence shown here is derived from an EMBL/GenBank/DDBJ whole genome shotgun (WGS) entry which is preliminary data.</text>
</comment>
<evidence type="ECO:0000256" key="1">
    <source>
        <dbReference type="ARBA" id="ARBA00008894"/>
    </source>
</evidence>
<dbReference type="Gene3D" id="1.10.10.10">
    <property type="entry name" value="Winged helix-like DNA-binding domain superfamily/Winged helix DNA-binding domain"/>
    <property type="match status" value="1"/>
</dbReference>
<dbReference type="Pfam" id="PF05659">
    <property type="entry name" value="RPW8"/>
    <property type="match status" value="1"/>
</dbReference>
<evidence type="ECO:0000313" key="9">
    <source>
        <dbReference type="Proteomes" id="UP001386955"/>
    </source>
</evidence>
<dbReference type="InterPro" id="IPR008808">
    <property type="entry name" value="Powdery_mildew-R_dom"/>
</dbReference>
<keyword evidence="3" id="KW-0611">Plant defense</keyword>
<evidence type="ECO:0008006" key="10">
    <source>
        <dbReference type="Google" id="ProtNLM"/>
    </source>
</evidence>
<dbReference type="InterPro" id="IPR036388">
    <property type="entry name" value="WH-like_DNA-bd_sf"/>
</dbReference>
<proteinExistence type="inferred from homology"/>
<evidence type="ECO:0000259" key="6">
    <source>
        <dbReference type="Pfam" id="PF05659"/>
    </source>
</evidence>
<keyword evidence="2" id="KW-0677">Repeat</keyword>
<dbReference type="InterPro" id="IPR055414">
    <property type="entry name" value="LRR_R13L4/SHOC2-like"/>
</dbReference>
<dbReference type="Gene3D" id="3.40.50.300">
    <property type="entry name" value="P-loop containing nucleotide triphosphate hydrolases"/>
    <property type="match status" value="1"/>
</dbReference>
<dbReference type="InterPro" id="IPR027417">
    <property type="entry name" value="P-loop_NTPase"/>
</dbReference>
<evidence type="ECO:0000259" key="7">
    <source>
        <dbReference type="Pfam" id="PF23598"/>
    </source>
</evidence>
<name>A0AAN9SW30_PSOTE</name>
<organism evidence="8 9">
    <name type="scientific">Psophocarpus tetragonolobus</name>
    <name type="common">Winged bean</name>
    <name type="synonym">Dolichos tetragonolobus</name>
    <dbReference type="NCBI Taxonomy" id="3891"/>
    <lineage>
        <taxon>Eukaryota</taxon>
        <taxon>Viridiplantae</taxon>
        <taxon>Streptophyta</taxon>
        <taxon>Embryophyta</taxon>
        <taxon>Tracheophyta</taxon>
        <taxon>Spermatophyta</taxon>
        <taxon>Magnoliopsida</taxon>
        <taxon>eudicotyledons</taxon>
        <taxon>Gunneridae</taxon>
        <taxon>Pentapetalae</taxon>
        <taxon>rosids</taxon>
        <taxon>fabids</taxon>
        <taxon>Fabales</taxon>
        <taxon>Fabaceae</taxon>
        <taxon>Papilionoideae</taxon>
        <taxon>50 kb inversion clade</taxon>
        <taxon>NPAAA clade</taxon>
        <taxon>indigoferoid/millettioid clade</taxon>
        <taxon>Phaseoleae</taxon>
        <taxon>Psophocarpus</taxon>
    </lineage>
</organism>
<dbReference type="GO" id="GO:0043531">
    <property type="term" value="F:ADP binding"/>
    <property type="evidence" value="ECO:0007669"/>
    <property type="project" value="InterPro"/>
</dbReference>